<dbReference type="Pfam" id="PF08378">
    <property type="entry name" value="NERD"/>
    <property type="match status" value="1"/>
</dbReference>
<accession>E2SAJ1</accession>
<dbReference type="Gene3D" id="1.10.510.10">
    <property type="entry name" value="Transferase(Phosphotransferase) domain 1"/>
    <property type="match status" value="1"/>
</dbReference>
<dbReference type="Pfam" id="PF00069">
    <property type="entry name" value="Pkinase"/>
    <property type="match status" value="1"/>
</dbReference>
<proteinExistence type="predicted"/>
<evidence type="ECO:0000256" key="1">
    <source>
        <dbReference type="PROSITE-ProRule" id="PRU10141"/>
    </source>
</evidence>
<evidence type="ECO:0000259" key="2">
    <source>
        <dbReference type="PROSITE" id="PS50011"/>
    </source>
</evidence>
<gene>
    <name evidence="4" type="ORF">HMPREF0063_10981</name>
</gene>
<dbReference type="SUPFAM" id="SSF56112">
    <property type="entry name" value="Protein kinase-like (PK-like)"/>
    <property type="match status" value="2"/>
</dbReference>
<evidence type="ECO:0000313" key="4">
    <source>
        <dbReference type="EMBL" id="EFQ84265.1"/>
    </source>
</evidence>
<organism evidence="4 5">
    <name type="scientific">Aeromicrobium marinum DSM 15272</name>
    <dbReference type="NCBI Taxonomy" id="585531"/>
    <lineage>
        <taxon>Bacteria</taxon>
        <taxon>Bacillati</taxon>
        <taxon>Actinomycetota</taxon>
        <taxon>Actinomycetes</taxon>
        <taxon>Propionibacteriales</taxon>
        <taxon>Nocardioidaceae</taxon>
        <taxon>Aeromicrobium</taxon>
    </lineage>
</organism>
<dbReference type="Proteomes" id="UP000003111">
    <property type="component" value="Unassembled WGS sequence"/>
</dbReference>
<protein>
    <recommendedName>
        <fullName evidence="6">Protein kinase domain-containing protein</fullName>
    </recommendedName>
</protein>
<dbReference type="EMBL" id="ACLF03000003">
    <property type="protein sequence ID" value="EFQ84265.1"/>
    <property type="molecule type" value="Genomic_DNA"/>
</dbReference>
<dbReference type="PROSITE" id="PS50965">
    <property type="entry name" value="NERD"/>
    <property type="match status" value="1"/>
</dbReference>
<keyword evidence="1" id="KW-0067">ATP-binding</keyword>
<dbReference type="AlphaFoldDB" id="E2SAJ1"/>
<dbReference type="PROSITE" id="PS00107">
    <property type="entry name" value="PROTEIN_KINASE_ATP"/>
    <property type="match status" value="1"/>
</dbReference>
<dbReference type="eggNOG" id="COG0515">
    <property type="taxonomic scope" value="Bacteria"/>
</dbReference>
<feature type="domain" description="Protein kinase" evidence="2">
    <location>
        <begin position="213"/>
        <end position="521"/>
    </location>
</feature>
<dbReference type="GO" id="GO:0005524">
    <property type="term" value="F:ATP binding"/>
    <property type="evidence" value="ECO:0007669"/>
    <property type="project" value="UniProtKB-UniRule"/>
</dbReference>
<dbReference type="InterPro" id="IPR000719">
    <property type="entry name" value="Prot_kinase_dom"/>
</dbReference>
<dbReference type="OrthoDB" id="9762169at2"/>
<evidence type="ECO:0008006" key="6">
    <source>
        <dbReference type="Google" id="ProtNLM"/>
    </source>
</evidence>
<dbReference type="InterPro" id="IPR017441">
    <property type="entry name" value="Protein_kinase_ATP_BS"/>
</dbReference>
<reference evidence="4" key="1">
    <citation type="submission" date="2010-08" db="EMBL/GenBank/DDBJ databases">
        <authorList>
            <person name="Muzny D."/>
            <person name="Qin X."/>
            <person name="Buhay C."/>
            <person name="Dugan-Rocha S."/>
            <person name="Ding Y."/>
            <person name="Chen G."/>
            <person name="Hawes A."/>
            <person name="Holder M."/>
            <person name="Jhangiani S."/>
            <person name="Johnson A."/>
            <person name="Khan Z."/>
            <person name="Li Z."/>
            <person name="Liu W."/>
            <person name="Liu X."/>
            <person name="Perez L."/>
            <person name="Shen H."/>
            <person name="Wang Q."/>
            <person name="Watt J."/>
            <person name="Xi L."/>
            <person name="Xin Y."/>
            <person name="Zhou J."/>
            <person name="Deng J."/>
            <person name="Jiang H."/>
            <person name="Liu Y."/>
            <person name="Qu J."/>
            <person name="Song X.-Z."/>
            <person name="Zhang L."/>
            <person name="Villasana D."/>
            <person name="Johnson A."/>
            <person name="Liu J."/>
            <person name="Liyanage D."/>
            <person name="Lorensuhewa L."/>
            <person name="Robinson T."/>
            <person name="Song A."/>
            <person name="Song B.-B."/>
            <person name="Dinh H."/>
            <person name="Thornton R."/>
            <person name="Coyle M."/>
            <person name="Francisco L."/>
            <person name="Jackson L."/>
            <person name="Javaid M."/>
            <person name="Korchina V."/>
            <person name="Kovar C."/>
            <person name="Mata R."/>
            <person name="Mathew T."/>
            <person name="Ngo R."/>
            <person name="Nguyen L."/>
            <person name="Nguyen N."/>
            <person name="Okwuonu G."/>
            <person name="Ongeri F."/>
            <person name="Pham C."/>
            <person name="Simmons D."/>
            <person name="Wilczek-Boney K."/>
            <person name="Hale W."/>
            <person name="Jakkamsetti A."/>
            <person name="Pham P."/>
            <person name="Ruth R."/>
            <person name="San Lucas F."/>
            <person name="Warren J."/>
            <person name="Zhang J."/>
            <person name="Zhao Z."/>
            <person name="Zhou C."/>
            <person name="Zhu D."/>
            <person name="Lee S."/>
            <person name="Bess C."/>
            <person name="Blankenburg K."/>
            <person name="Forbes L."/>
            <person name="Fu Q."/>
            <person name="Gubbala S."/>
            <person name="Hirani K."/>
            <person name="Jayaseelan J.C."/>
            <person name="Lara F."/>
            <person name="Munidasa M."/>
            <person name="Palculict T."/>
            <person name="Patil S."/>
            <person name="Pu L.-L."/>
            <person name="Saada N."/>
            <person name="Tang L."/>
            <person name="Weissenberger G."/>
            <person name="Zhu Y."/>
            <person name="Hemphill L."/>
            <person name="Shang Y."/>
            <person name="Youmans B."/>
            <person name="Ayvaz T."/>
            <person name="Ross M."/>
            <person name="Santibanez J."/>
            <person name="Aqrawi P."/>
            <person name="Gross S."/>
            <person name="Joshi V."/>
            <person name="Fowler G."/>
            <person name="Nazareth L."/>
            <person name="Reid J."/>
            <person name="Worley K."/>
            <person name="Petrosino J."/>
            <person name="Highlander S."/>
            <person name="Gibbs R."/>
        </authorList>
    </citation>
    <scope>NUCLEOTIDE SEQUENCE [LARGE SCALE GENOMIC DNA]</scope>
    <source>
        <strain evidence="4">DSM 15272</strain>
    </source>
</reference>
<comment type="caution">
    <text evidence="4">The sequence shown here is derived from an EMBL/GenBank/DDBJ whole genome shotgun (WGS) entry which is preliminary data.</text>
</comment>
<keyword evidence="5" id="KW-1185">Reference proteome</keyword>
<dbReference type="SMART" id="SM00220">
    <property type="entry name" value="S_TKc"/>
    <property type="match status" value="1"/>
</dbReference>
<feature type="binding site" evidence="1">
    <location>
        <position position="548"/>
    </location>
    <ligand>
        <name>ATP</name>
        <dbReference type="ChEBI" id="CHEBI:30616"/>
    </ligand>
</feature>
<keyword evidence="1" id="KW-0547">Nucleotide-binding</keyword>
<sequence length="668" mass="72984">MRADSGRWTEVTPSRFVHEREGLEFVRDNLPSSEPYHAWSNFEFIDKDGRQYEVDLLVLGPAGLHLVELKAWAGRITGNDYDWLEHNPGLAHPKRRGNPLGLTSTKAKALKEWLERAAKRLGHNVEIPFVHESLFLHGAAVDARGLPENVRQLVFGRDDATNNGMRRIVVDRLGMPPRRGGPLGSPQRKSLERLLTEIGLRRRSREIKVGQWVLDDEQLGSGWGWVDHRAHHATFGDQRARVRRWFVPEGSGAGEVALVQQAARREYEQLYGLSHPGLVAPTEYHEMEGAAAGLVFKDVEGAVPLSTWVDGDGAAATIEVRLHVVRELAEVIRYAHGHGLAHRGLDPSSVSVCPQASGMPRVLVRDWQSAGSADAASSTTTHHARDLADHAAESDRVYAAPEVLRGMTVDRRLADVFSVGALSYLVITGKAPAADEASLRARLESDEGLMLSADVDSPLEALEDAVWSATCPRVHERCAGIDQYLTELDQVLNDITSPPEDSGLVDPVEAVPGDLVADDMIVVRRLGEGSTSIALLVEREDGQQAVLKAARDDNKAERLKEEAATLERVPPSNLVARLMEPVLDIGGRTSLLIELAGEQSLSAEISRHGPASTWVGLTAFTCRWPELDLNSRISPSASGIELLPTSLGPHTRVTPVSANSTVDSVMPR</sequence>
<dbReference type="STRING" id="585531.HMPREF0063_10981"/>
<evidence type="ECO:0000259" key="3">
    <source>
        <dbReference type="PROSITE" id="PS50965"/>
    </source>
</evidence>
<dbReference type="PROSITE" id="PS50011">
    <property type="entry name" value="PROTEIN_KINASE_DOM"/>
    <property type="match status" value="1"/>
</dbReference>
<evidence type="ECO:0000313" key="5">
    <source>
        <dbReference type="Proteomes" id="UP000003111"/>
    </source>
</evidence>
<dbReference type="InterPro" id="IPR011528">
    <property type="entry name" value="NERD"/>
</dbReference>
<dbReference type="HOGENOM" id="CLU_410866_0_0_11"/>
<dbReference type="GO" id="GO:0004672">
    <property type="term" value="F:protein kinase activity"/>
    <property type="evidence" value="ECO:0007669"/>
    <property type="project" value="InterPro"/>
</dbReference>
<dbReference type="InterPro" id="IPR011009">
    <property type="entry name" value="Kinase-like_dom_sf"/>
</dbReference>
<feature type="domain" description="NERD" evidence="3">
    <location>
        <begin position="14"/>
        <end position="133"/>
    </location>
</feature>
<name>E2SAJ1_9ACTN</name>